<evidence type="ECO:0000256" key="5">
    <source>
        <dbReference type="ARBA" id="ARBA00022723"/>
    </source>
</evidence>
<evidence type="ECO:0000313" key="11">
    <source>
        <dbReference type="Proteomes" id="UP000887575"/>
    </source>
</evidence>
<dbReference type="InterPro" id="IPR036188">
    <property type="entry name" value="FAD/NAD-bd_sf"/>
</dbReference>
<evidence type="ECO:0000259" key="10">
    <source>
        <dbReference type="PROSITE" id="PS51296"/>
    </source>
</evidence>
<keyword evidence="11" id="KW-1185">Reference proteome</keyword>
<feature type="domain" description="Rieske" evidence="10">
    <location>
        <begin position="28"/>
        <end position="133"/>
    </location>
</feature>
<evidence type="ECO:0000256" key="1">
    <source>
        <dbReference type="ARBA" id="ARBA00001974"/>
    </source>
</evidence>
<evidence type="ECO:0000313" key="12">
    <source>
        <dbReference type="WBParaSite" id="MBELARI_LOCUS20320"/>
    </source>
</evidence>
<dbReference type="AlphaFoldDB" id="A0AAF3F1E9"/>
<evidence type="ECO:0000256" key="9">
    <source>
        <dbReference type="ARBA" id="ARBA00023014"/>
    </source>
</evidence>
<keyword evidence="9" id="KW-0411">Iron-sulfur</keyword>
<dbReference type="PANTHER" id="PTHR43557">
    <property type="entry name" value="APOPTOSIS-INDUCING FACTOR 1"/>
    <property type="match status" value="1"/>
</dbReference>
<dbReference type="Gene3D" id="3.50.50.60">
    <property type="entry name" value="FAD/NAD(P)-binding domain"/>
    <property type="match status" value="2"/>
</dbReference>
<organism evidence="11 12">
    <name type="scientific">Mesorhabditis belari</name>
    <dbReference type="NCBI Taxonomy" id="2138241"/>
    <lineage>
        <taxon>Eukaryota</taxon>
        <taxon>Metazoa</taxon>
        <taxon>Ecdysozoa</taxon>
        <taxon>Nematoda</taxon>
        <taxon>Chromadorea</taxon>
        <taxon>Rhabditida</taxon>
        <taxon>Rhabditina</taxon>
        <taxon>Rhabditomorpha</taxon>
        <taxon>Rhabditoidea</taxon>
        <taxon>Rhabditidae</taxon>
        <taxon>Mesorhabditinae</taxon>
        <taxon>Mesorhabditis</taxon>
    </lineage>
</organism>
<evidence type="ECO:0000256" key="6">
    <source>
        <dbReference type="ARBA" id="ARBA00022827"/>
    </source>
</evidence>
<dbReference type="GO" id="GO:0051537">
    <property type="term" value="F:2 iron, 2 sulfur cluster binding"/>
    <property type="evidence" value="ECO:0007669"/>
    <property type="project" value="UniProtKB-KW"/>
</dbReference>
<name>A0AAF3F1E9_9BILA</name>
<dbReference type="Pfam" id="PF00355">
    <property type="entry name" value="Rieske"/>
    <property type="match status" value="1"/>
</dbReference>
<keyword evidence="6" id="KW-0274">FAD</keyword>
<comment type="similarity">
    <text evidence="2">Belongs to the FAD-dependent oxidoreductase family.</text>
</comment>
<keyword evidence="8" id="KW-0408">Iron</keyword>
<evidence type="ECO:0000256" key="3">
    <source>
        <dbReference type="ARBA" id="ARBA00022630"/>
    </source>
</evidence>
<reference evidence="12" key="1">
    <citation type="submission" date="2024-02" db="UniProtKB">
        <authorList>
            <consortium name="WormBaseParasite"/>
        </authorList>
    </citation>
    <scope>IDENTIFICATION</scope>
</reference>
<dbReference type="InterPro" id="IPR023753">
    <property type="entry name" value="FAD/NAD-binding_dom"/>
</dbReference>
<dbReference type="PRINTS" id="PR00469">
    <property type="entry name" value="PNDRDTASEII"/>
</dbReference>
<keyword evidence="7" id="KW-0560">Oxidoreductase</keyword>
<evidence type="ECO:0000256" key="2">
    <source>
        <dbReference type="ARBA" id="ARBA00006442"/>
    </source>
</evidence>
<dbReference type="GO" id="GO:0046872">
    <property type="term" value="F:metal ion binding"/>
    <property type="evidence" value="ECO:0007669"/>
    <property type="project" value="UniProtKB-KW"/>
</dbReference>
<keyword evidence="4" id="KW-0001">2Fe-2S</keyword>
<dbReference type="SUPFAM" id="SSF55424">
    <property type="entry name" value="FAD/NAD-linked reductases, dimerisation (C-terminal) domain"/>
    <property type="match status" value="1"/>
</dbReference>
<accession>A0AAF3F1E9</accession>
<dbReference type="GO" id="GO:0005737">
    <property type="term" value="C:cytoplasm"/>
    <property type="evidence" value="ECO:0007669"/>
    <property type="project" value="TreeGrafter"/>
</dbReference>
<proteinExistence type="inferred from homology"/>
<keyword evidence="3" id="KW-0285">Flavoprotein</keyword>
<sequence>MPFCCPPSKGLTAEGKEIGIDDSPVIEQELCSVDELPPGERKEIEVDGRKRKEIEVDGRKLLLVNDKGTIFCVNALCSHYNFPLIKGFVYEGKIRCPLHGACFSLKTGDIEEFPGFDSINSYQIENRNGKLFLKSTEKRLGNDRRTRKAPKVIEKKENPIVVIGGGPSADSLTETLRLLGCTTPIVMITQDEHPPYDRVMLSKNFDVQIDAIRHRLDDFYQERKITVRTKTKVLKIDATTKTIELENGEELKYSKLVIATGGTVRKLTDPGANLKNIYYVREYSDVQGLVESAKDKDVVVIGGSFIGMESASTISKVAKSVTVICATEEPMPAFGRDVGMAFRKYFGLKGVEVKTRARVASLEGDSMGNVIEVRLQNGGHLPAQVVIAGIGVAPSTDFVRKSGNIKLDNQGFILVNADFQTNDHNIYAIGDVCSFPLPYWNRKHVNIQHFQTAQKHGELCAYSLLGKPHPGALVPFFWTVFFMERGSRFVGLADDYDEVYTRGEVNDFDFRKYYIKNDEVVAVCDAGLNPIATIPFAEIFKRGIRVTRDEVERNKNDDWTAYLEAPVVAGKN</sequence>
<dbReference type="WBParaSite" id="MBELARI_LOCUS20320">
    <property type="protein sequence ID" value="MBELARI_LOCUS20320"/>
    <property type="gene ID" value="MBELARI_LOCUS20320"/>
</dbReference>
<evidence type="ECO:0000256" key="8">
    <source>
        <dbReference type="ARBA" id="ARBA00023004"/>
    </source>
</evidence>
<dbReference type="Proteomes" id="UP000887575">
    <property type="component" value="Unassembled WGS sequence"/>
</dbReference>
<dbReference type="InterPro" id="IPR016156">
    <property type="entry name" value="FAD/NAD-linked_Rdtase_dimer_sf"/>
</dbReference>
<dbReference type="Gene3D" id="3.30.390.30">
    <property type="match status" value="1"/>
</dbReference>
<evidence type="ECO:0000256" key="7">
    <source>
        <dbReference type="ARBA" id="ARBA00023002"/>
    </source>
</evidence>
<dbReference type="GO" id="GO:0016651">
    <property type="term" value="F:oxidoreductase activity, acting on NAD(P)H"/>
    <property type="evidence" value="ECO:0007669"/>
    <property type="project" value="TreeGrafter"/>
</dbReference>
<dbReference type="Gene3D" id="2.102.10.10">
    <property type="entry name" value="Rieske [2Fe-2S] iron-sulphur domain"/>
    <property type="match status" value="1"/>
</dbReference>
<dbReference type="PRINTS" id="PR00368">
    <property type="entry name" value="FADPNR"/>
</dbReference>
<dbReference type="PANTHER" id="PTHR43557:SF2">
    <property type="entry name" value="RIESKE DOMAIN-CONTAINING PROTEIN-RELATED"/>
    <property type="match status" value="1"/>
</dbReference>
<dbReference type="PROSITE" id="PS51296">
    <property type="entry name" value="RIESKE"/>
    <property type="match status" value="1"/>
</dbReference>
<dbReference type="InterPro" id="IPR036922">
    <property type="entry name" value="Rieske_2Fe-2S_sf"/>
</dbReference>
<dbReference type="InterPro" id="IPR050446">
    <property type="entry name" value="FAD-oxidoreductase/Apoptosis"/>
</dbReference>
<keyword evidence="5" id="KW-0479">Metal-binding</keyword>
<dbReference type="InterPro" id="IPR017941">
    <property type="entry name" value="Rieske_2Fe-2S"/>
</dbReference>
<protein>
    <submittedName>
        <fullName evidence="12">Rieske domain-containing protein</fullName>
    </submittedName>
</protein>
<dbReference type="SUPFAM" id="SSF50022">
    <property type="entry name" value="ISP domain"/>
    <property type="match status" value="1"/>
</dbReference>
<evidence type="ECO:0000256" key="4">
    <source>
        <dbReference type="ARBA" id="ARBA00022714"/>
    </source>
</evidence>
<dbReference type="SUPFAM" id="SSF51905">
    <property type="entry name" value="FAD/NAD(P)-binding domain"/>
    <property type="match status" value="2"/>
</dbReference>
<comment type="cofactor">
    <cofactor evidence="1">
        <name>FAD</name>
        <dbReference type="ChEBI" id="CHEBI:57692"/>
    </cofactor>
</comment>
<dbReference type="Pfam" id="PF07992">
    <property type="entry name" value="Pyr_redox_2"/>
    <property type="match status" value="1"/>
</dbReference>